<dbReference type="GO" id="GO:0033543">
    <property type="term" value="P:fatty acid beta-oxidation, unsaturated, even number, reductase/isomerase pathway"/>
    <property type="evidence" value="ECO:0007669"/>
    <property type="project" value="TreeGrafter"/>
</dbReference>
<dbReference type="Gene3D" id="3.20.20.70">
    <property type="entry name" value="Aldolase class I"/>
    <property type="match status" value="1"/>
</dbReference>
<comment type="cofactor">
    <cofactor evidence="2">
        <name>[4Fe-4S] cluster</name>
        <dbReference type="ChEBI" id="CHEBI:49883"/>
    </cofactor>
</comment>
<evidence type="ECO:0000256" key="8">
    <source>
        <dbReference type="ARBA" id="ARBA00023004"/>
    </source>
</evidence>
<evidence type="ECO:0000256" key="1">
    <source>
        <dbReference type="ARBA" id="ARBA00001917"/>
    </source>
</evidence>
<dbReference type="GO" id="GO:0008168">
    <property type="term" value="F:methyltransferase activity"/>
    <property type="evidence" value="ECO:0007669"/>
    <property type="project" value="UniProtKB-KW"/>
</dbReference>
<evidence type="ECO:0000259" key="11">
    <source>
        <dbReference type="Pfam" id="PF07992"/>
    </source>
</evidence>
<feature type="domain" description="FAD/NAD(P)-binding" evidence="11">
    <location>
        <begin position="390"/>
        <end position="485"/>
    </location>
</feature>
<keyword evidence="7" id="KW-0560">Oxidoreductase</keyword>
<evidence type="ECO:0000313" key="12">
    <source>
        <dbReference type="EMBL" id="CUS55116.1"/>
    </source>
</evidence>
<comment type="similarity">
    <text evidence="3">In the N-terminal section; belongs to the NADH:flavin oxidoreductase/NADH oxidase family.</text>
</comment>
<dbReference type="GO" id="GO:0010181">
    <property type="term" value="F:FMN binding"/>
    <property type="evidence" value="ECO:0007669"/>
    <property type="project" value="InterPro"/>
</dbReference>
<accession>A0A170PSI0</accession>
<feature type="domain" description="NADH:flavin oxidoreductase/NADH oxidase N-terminal" evidence="10">
    <location>
        <begin position="8"/>
        <end position="342"/>
    </location>
</feature>
<keyword evidence="12" id="KW-0489">Methyltransferase</keyword>
<protein>
    <submittedName>
        <fullName evidence="12">N-methylproline demethylase</fullName>
    </submittedName>
</protein>
<dbReference type="GO" id="GO:0046872">
    <property type="term" value="F:metal ion binding"/>
    <property type="evidence" value="ECO:0007669"/>
    <property type="project" value="UniProtKB-KW"/>
</dbReference>
<proteinExistence type="inferred from homology"/>
<evidence type="ECO:0000256" key="6">
    <source>
        <dbReference type="ARBA" id="ARBA00022723"/>
    </source>
</evidence>
<keyword evidence="12" id="KW-0808">Transferase</keyword>
<dbReference type="SUPFAM" id="SSF51905">
    <property type="entry name" value="FAD/NAD(P)-binding domain"/>
    <property type="match status" value="1"/>
</dbReference>
<dbReference type="InterPro" id="IPR023753">
    <property type="entry name" value="FAD/NAD-binding_dom"/>
</dbReference>
<dbReference type="InterPro" id="IPR051793">
    <property type="entry name" value="NADH:flavin_oxidoreductase"/>
</dbReference>
<dbReference type="GO" id="GO:0032259">
    <property type="term" value="P:methylation"/>
    <property type="evidence" value="ECO:0007669"/>
    <property type="project" value="UniProtKB-KW"/>
</dbReference>
<dbReference type="Pfam" id="PF00724">
    <property type="entry name" value="Oxidored_FMN"/>
    <property type="match status" value="1"/>
</dbReference>
<keyword evidence="9" id="KW-0411">Iron-sulfur</keyword>
<evidence type="ECO:0000259" key="10">
    <source>
        <dbReference type="Pfam" id="PF00724"/>
    </source>
</evidence>
<dbReference type="SUPFAM" id="SSF51395">
    <property type="entry name" value="FMN-linked oxidoreductases"/>
    <property type="match status" value="1"/>
</dbReference>
<evidence type="ECO:0000256" key="3">
    <source>
        <dbReference type="ARBA" id="ARBA00011048"/>
    </source>
</evidence>
<keyword evidence="4" id="KW-0285">Flavoprotein</keyword>
<dbReference type="CDD" id="cd04734">
    <property type="entry name" value="OYE_like_3_FMN"/>
    <property type="match status" value="1"/>
</dbReference>
<gene>
    <name evidence="12" type="ORF">MGWOODY_XGa2184</name>
</gene>
<dbReference type="Gene3D" id="3.40.50.720">
    <property type="entry name" value="NAD(P)-binding Rossmann-like Domain"/>
    <property type="match status" value="1"/>
</dbReference>
<sequence length="681" mass="74434">MPTGNDPLLQPFQLKHLTLKNRVMSTSHEPAYSDNGLPKERYQLYHEEKAKGGIGLTMFGGGTLVAPDTPAAYGNLYAGDDQIVPHFRELARRVHTHGAATMCQITHLGRRTSNYTGHWLPVIAPSAVREPAHRAFPKAMEDWDIRRTVTAYGAAAARCRDGDLDGIEVFANGHLLDSFWTPAVNRRTDAYGGSLENRMRFSIEVLEEIRRQVGDDYIVGIRMMFDETLDGGLQFDEGMRIGEILVSTGMIDFFNINRGHCATSVGLANLIPNMGTPQAPHLEFAGEVRRHFDLPVMHAARINDVATARYAVKEGLLDLVSMTRAHIADPHIVAKIMRGEEDQIRPCVGMGYCIDRIYGEGEALCAHNPATGREASLPHIISKSDQPSRRVVIVGAGPAGLEAARVCASRGHAITLLEASNTHGGQLNLAAKVQRRKEILGITDWLFDQCQRLGVETRFDCLADQKTVTDLSPDIVLIATGGLPHAGYLKEGADLAVSSWDILSGVVPISTNVLFFDDNAQHAGASCAEFLAQSGCTLEYLSPEMLIAPDIGGTNHPAYLKSLYGNDVTITLNQRLTGITREDDGFSATIYNEYTDQSNQRRVDQVVSDNGTLPADDLYFELKPGSINLGEVNQSALLAGSTQNQINNPDAAYQLFRVGDVVTSRNIHTAIYDALRLCVAF</sequence>
<evidence type="ECO:0000256" key="4">
    <source>
        <dbReference type="ARBA" id="ARBA00022630"/>
    </source>
</evidence>
<dbReference type="InterPro" id="IPR001155">
    <property type="entry name" value="OxRdtase_FMN_N"/>
</dbReference>
<dbReference type="AlphaFoldDB" id="A0A170PSI0"/>
<dbReference type="EMBL" id="CZRL01000120">
    <property type="protein sequence ID" value="CUS55116.1"/>
    <property type="molecule type" value="Genomic_DNA"/>
</dbReference>
<comment type="cofactor">
    <cofactor evidence="1">
        <name>FMN</name>
        <dbReference type="ChEBI" id="CHEBI:58210"/>
    </cofactor>
</comment>
<evidence type="ECO:0000256" key="5">
    <source>
        <dbReference type="ARBA" id="ARBA00022643"/>
    </source>
</evidence>
<organism evidence="12">
    <name type="scientific">hydrothermal vent metagenome</name>
    <dbReference type="NCBI Taxonomy" id="652676"/>
    <lineage>
        <taxon>unclassified sequences</taxon>
        <taxon>metagenomes</taxon>
        <taxon>ecological metagenomes</taxon>
    </lineage>
</organism>
<keyword evidence="8" id="KW-0408">Iron</keyword>
<keyword evidence="5" id="KW-0288">FMN</keyword>
<dbReference type="PANTHER" id="PTHR42917">
    <property type="entry name" value="2,4-DIENOYL-COA REDUCTASE"/>
    <property type="match status" value="1"/>
</dbReference>
<reference evidence="12" key="1">
    <citation type="submission" date="2015-10" db="EMBL/GenBank/DDBJ databases">
        <authorList>
            <person name="Gilbert D.G."/>
        </authorList>
    </citation>
    <scope>NUCLEOTIDE SEQUENCE</scope>
</reference>
<name>A0A170PSI0_9ZZZZ</name>
<evidence type="ECO:0000256" key="7">
    <source>
        <dbReference type="ARBA" id="ARBA00023002"/>
    </source>
</evidence>
<dbReference type="GO" id="GO:0051536">
    <property type="term" value="F:iron-sulfur cluster binding"/>
    <property type="evidence" value="ECO:0007669"/>
    <property type="project" value="UniProtKB-KW"/>
</dbReference>
<keyword evidence="6" id="KW-0479">Metal-binding</keyword>
<dbReference type="InterPro" id="IPR036188">
    <property type="entry name" value="FAD/NAD-bd_sf"/>
</dbReference>
<dbReference type="Gene3D" id="3.50.50.60">
    <property type="entry name" value="FAD/NAD(P)-binding domain"/>
    <property type="match status" value="1"/>
</dbReference>
<evidence type="ECO:0000256" key="2">
    <source>
        <dbReference type="ARBA" id="ARBA00001966"/>
    </source>
</evidence>
<evidence type="ECO:0000256" key="9">
    <source>
        <dbReference type="ARBA" id="ARBA00023014"/>
    </source>
</evidence>
<dbReference type="Pfam" id="PF07992">
    <property type="entry name" value="Pyr_redox_2"/>
    <property type="match status" value="1"/>
</dbReference>
<dbReference type="InterPro" id="IPR013785">
    <property type="entry name" value="Aldolase_TIM"/>
</dbReference>
<dbReference type="GO" id="GO:0008670">
    <property type="term" value="F:2,4-dienoyl-CoA reductase (NADPH) activity"/>
    <property type="evidence" value="ECO:0007669"/>
    <property type="project" value="TreeGrafter"/>
</dbReference>
<dbReference type="PANTHER" id="PTHR42917:SF2">
    <property type="entry name" value="2,4-DIENOYL-COA REDUCTASE [(2E)-ENOYL-COA-PRODUCING]"/>
    <property type="match status" value="1"/>
</dbReference>